<dbReference type="InterPro" id="IPR002659">
    <property type="entry name" value="Glyco_trans_31"/>
</dbReference>
<keyword evidence="7" id="KW-1133">Transmembrane helix</keyword>
<dbReference type="GO" id="GO:0000139">
    <property type="term" value="C:Golgi membrane"/>
    <property type="evidence" value="ECO:0007669"/>
    <property type="project" value="UniProtKB-SubCell"/>
</dbReference>
<evidence type="ECO:0000313" key="11">
    <source>
        <dbReference type="Proteomes" id="UP000594262"/>
    </source>
</evidence>
<dbReference type="Proteomes" id="UP000594262">
    <property type="component" value="Unplaced"/>
</dbReference>
<dbReference type="AlphaFoldDB" id="A0A7M6DP84"/>
<dbReference type="PANTHER" id="PTHR11214:SF365">
    <property type="entry name" value="HEXOSYLTRANSFERASE"/>
    <property type="match status" value="1"/>
</dbReference>
<evidence type="ECO:0000256" key="1">
    <source>
        <dbReference type="ARBA" id="ARBA00004323"/>
    </source>
</evidence>
<protein>
    <recommendedName>
        <fullName evidence="12">Hexosyltransferase</fullName>
    </recommendedName>
</protein>
<sequence>MMSPMSPTAMMKPTFQRSRSKVARPGFLYRRRTLLTLCFFSITALLSLFLVIRSKHFLYRHQIQIEKLYYSNKDFAQDRNAYMETIEGKGDQNLIANNEFLKQIRGKGEELSNTLYRLNNQQRALPYPIAEESVKKIEENIPIRYHPESKGTKKTESKATSSELINATDILKMLEELTSKVGEISKKIDHEDKENTFSMKKNNKASVINPSSVKKCVNSTILFLVTSHSSNRKRRAAIRNNWGFTEIFRLFKHKFNLDYQVYFSVGLADNYEESVQIKAESEKYKDILIIDRNEDFYDLTRRVMAGFEWAVQQCEFTYLFKIDDDIFINIPNVMQFISNTTITQHKDSLYAGDMNIQAPVNRDPNSKYMVTYKEWPTEIYPPYCSGGGFIISRDIIKQIIPFFDWEDPFKIDDAYIGILIQRARIENIHYFVPEDDDMFWFYSNTSHCQYRPTSLVYHKVGDEKCMQRLTSAAYLNTHKIVYKIEQKLNEPKTENEVLFSVKIPFGFARNMAIKKPVRKRTPFKPWKGKFPSLSDLPKADSPIEMKKKQRNEYLKMMKSRLSKK</sequence>
<keyword evidence="4" id="KW-0808">Transferase</keyword>
<comment type="subcellular location">
    <subcellularLocation>
        <location evidence="1">Golgi apparatus membrane</location>
        <topology evidence="1">Single-pass type II membrane protein</topology>
    </subcellularLocation>
</comment>
<evidence type="ECO:0000256" key="5">
    <source>
        <dbReference type="ARBA" id="ARBA00022692"/>
    </source>
</evidence>
<evidence type="ECO:0000256" key="8">
    <source>
        <dbReference type="ARBA" id="ARBA00023034"/>
    </source>
</evidence>
<evidence type="ECO:0000256" key="2">
    <source>
        <dbReference type="ARBA" id="ARBA00008661"/>
    </source>
</evidence>
<keyword evidence="3" id="KW-0328">Glycosyltransferase</keyword>
<dbReference type="RefSeq" id="XP_066927206.1">
    <property type="nucleotide sequence ID" value="XM_067071105.1"/>
</dbReference>
<accession>A0A7M6DP84</accession>
<evidence type="ECO:0000313" key="10">
    <source>
        <dbReference type="EnsemblMetazoa" id="CLYHEMP019592.1"/>
    </source>
</evidence>
<evidence type="ECO:0000256" key="3">
    <source>
        <dbReference type="ARBA" id="ARBA00022676"/>
    </source>
</evidence>
<dbReference type="GO" id="GO:0006493">
    <property type="term" value="P:protein O-linked glycosylation"/>
    <property type="evidence" value="ECO:0007669"/>
    <property type="project" value="TreeGrafter"/>
</dbReference>
<keyword evidence="11" id="KW-1185">Reference proteome</keyword>
<keyword evidence="5" id="KW-0812">Transmembrane</keyword>
<evidence type="ECO:0000256" key="4">
    <source>
        <dbReference type="ARBA" id="ARBA00022679"/>
    </source>
</evidence>
<dbReference type="EnsemblMetazoa" id="CLYHEMT019592.1">
    <property type="protein sequence ID" value="CLYHEMP019592.1"/>
    <property type="gene ID" value="CLYHEMG019592"/>
</dbReference>
<dbReference type="OrthoDB" id="2139606at2759"/>
<evidence type="ECO:0000256" key="9">
    <source>
        <dbReference type="ARBA" id="ARBA00023136"/>
    </source>
</evidence>
<dbReference type="Gene3D" id="3.90.550.50">
    <property type="match status" value="1"/>
</dbReference>
<dbReference type="GeneID" id="136814691"/>
<evidence type="ECO:0000256" key="6">
    <source>
        <dbReference type="ARBA" id="ARBA00022968"/>
    </source>
</evidence>
<evidence type="ECO:0000256" key="7">
    <source>
        <dbReference type="ARBA" id="ARBA00022989"/>
    </source>
</evidence>
<evidence type="ECO:0008006" key="12">
    <source>
        <dbReference type="Google" id="ProtNLM"/>
    </source>
</evidence>
<organism evidence="10 11">
    <name type="scientific">Clytia hemisphaerica</name>
    <dbReference type="NCBI Taxonomy" id="252671"/>
    <lineage>
        <taxon>Eukaryota</taxon>
        <taxon>Metazoa</taxon>
        <taxon>Cnidaria</taxon>
        <taxon>Hydrozoa</taxon>
        <taxon>Hydroidolina</taxon>
        <taxon>Leptothecata</taxon>
        <taxon>Obeliida</taxon>
        <taxon>Clytiidae</taxon>
        <taxon>Clytia</taxon>
    </lineage>
</organism>
<comment type="similarity">
    <text evidence="2">Belongs to the glycosyltransferase 31 family.</text>
</comment>
<keyword evidence="6" id="KW-0735">Signal-anchor</keyword>
<proteinExistence type="inferred from homology"/>
<dbReference type="InterPro" id="IPR029044">
    <property type="entry name" value="Nucleotide-diphossugar_trans"/>
</dbReference>
<keyword evidence="9" id="KW-0472">Membrane</keyword>
<dbReference type="GO" id="GO:0016758">
    <property type="term" value="F:hexosyltransferase activity"/>
    <property type="evidence" value="ECO:0007669"/>
    <property type="project" value="InterPro"/>
</dbReference>
<dbReference type="PANTHER" id="PTHR11214">
    <property type="entry name" value="BETA-1,3-N-ACETYLGLUCOSAMINYLTRANSFERASE"/>
    <property type="match status" value="1"/>
</dbReference>
<reference evidence="10" key="1">
    <citation type="submission" date="2021-01" db="UniProtKB">
        <authorList>
            <consortium name="EnsemblMetazoa"/>
        </authorList>
    </citation>
    <scope>IDENTIFICATION</scope>
</reference>
<dbReference type="Pfam" id="PF01762">
    <property type="entry name" value="Galactosyl_T"/>
    <property type="match status" value="1"/>
</dbReference>
<keyword evidence="8" id="KW-0333">Golgi apparatus</keyword>
<dbReference type="SUPFAM" id="SSF53448">
    <property type="entry name" value="Nucleotide-diphospho-sugar transferases"/>
    <property type="match status" value="1"/>
</dbReference>
<name>A0A7M6DP84_9CNID</name>